<dbReference type="GO" id="GO:0061512">
    <property type="term" value="P:protein localization to cilium"/>
    <property type="evidence" value="ECO:0007669"/>
    <property type="project" value="TreeGrafter"/>
</dbReference>
<dbReference type="Pfam" id="PF14559">
    <property type="entry name" value="TPR_19"/>
    <property type="match status" value="1"/>
</dbReference>
<organism evidence="3">
    <name type="scientific">marine sediment metagenome</name>
    <dbReference type="NCBI Taxonomy" id="412755"/>
    <lineage>
        <taxon>unclassified sequences</taxon>
        <taxon>metagenomes</taxon>
        <taxon>ecological metagenomes</taxon>
    </lineage>
</organism>
<gene>
    <name evidence="3" type="ORF">LCGC14_1148540</name>
</gene>
<dbReference type="PANTHER" id="PTHR44186:SF1">
    <property type="entry name" value="BARDET-BIEDL SYNDROME 4 PROTEIN"/>
    <property type="match status" value="1"/>
</dbReference>
<evidence type="ECO:0000256" key="2">
    <source>
        <dbReference type="ARBA" id="ARBA00022803"/>
    </source>
</evidence>
<dbReference type="InterPro" id="IPR019734">
    <property type="entry name" value="TPR_rpt"/>
</dbReference>
<dbReference type="Pfam" id="PF13174">
    <property type="entry name" value="TPR_6"/>
    <property type="match status" value="1"/>
</dbReference>
<sequence length="423" mass="45793">MRTKSFVLSVILVASAAGGSVGDPADLVKVYARGDYAGVVEALAAKQQAGKANIQERLILARSYLHLNRRDEALAVLKSVLAADKENPEANSLTGRILLDRKQHKEALKYLQHAYRLKQDPATASALGRCHHALGDLAKAKVHLQAALAADIRDPRNSLLLGKICLHRGLGALAEKYLLMAEEAGLASAELYGLLGRAYLMQRKLVGPVQARRLSKPAKPGDVVGEHLVLGRIEGVEARYKVCTRYCALYEGKRLFKAAPGSADARYMLAAGWLAAGDTKLAMEHLKVLVQREPGSRRSAELRVRQLLATKDFAALDQALAGAEAKKVFTPAEISDFYCRAAMALRAEGKRDRAAGLLAKAEALTPTSERVLRPLAALHLAAGRTAQARRTYGRLVELLPDATDIDELRNRLRVLGSKEGGAR</sequence>
<name>A0A0F9MJI1_9ZZZZ</name>
<dbReference type="GO" id="GO:0036064">
    <property type="term" value="C:ciliary basal body"/>
    <property type="evidence" value="ECO:0007669"/>
    <property type="project" value="TreeGrafter"/>
</dbReference>
<protein>
    <recommendedName>
        <fullName evidence="4">Tetratricopeptide repeat protein</fullName>
    </recommendedName>
</protein>
<proteinExistence type="predicted"/>
<reference evidence="3" key="1">
    <citation type="journal article" date="2015" name="Nature">
        <title>Complex archaea that bridge the gap between prokaryotes and eukaryotes.</title>
        <authorList>
            <person name="Spang A."/>
            <person name="Saw J.H."/>
            <person name="Jorgensen S.L."/>
            <person name="Zaremba-Niedzwiedzka K."/>
            <person name="Martijn J."/>
            <person name="Lind A.E."/>
            <person name="van Eijk R."/>
            <person name="Schleper C."/>
            <person name="Guy L."/>
            <person name="Ettema T.J."/>
        </authorList>
    </citation>
    <scope>NUCLEOTIDE SEQUENCE</scope>
</reference>
<dbReference type="PANTHER" id="PTHR44186">
    <property type="match status" value="1"/>
</dbReference>
<dbReference type="AlphaFoldDB" id="A0A0F9MJI1"/>
<evidence type="ECO:0000256" key="1">
    <source>
        <dbReference type="ARBA" id="ARBA00022737"/>
    </source>
</evidence>
<keyword evidence="2" id="KW-0802">TPR repeat</keyword>
<comment type="caution">
    <text evidence="3">The sequence shown here is derived from an EMBL/GenBank/DDBJ whole genome shotgun (WGS) entry which is preliminary data.</text>
</comment>
<dbReference type="InterPro" id="IPR011990">
    <property type="entry name" value="TPR-like_helical_dom_sf"/>
</dbReference>
<dbReference type="Gene3D" id="1.25.40.10">
    <property type="entry name" value="Tetratricopeptide repeat domain"/>
    <property type="match status" value="3"/>
</dbReference>
<dbReference type="SUPFAM" id="SSF48452">
    <property type="entry name" value="TPR-like"/>
    <property type="match status" value="2"/>
</dbReference>
<dbReference type="EMBL" id="LAZR01005503">
    <property type="protein sequence ID" value="KKM99376.1"/>
    <property type="molecule type" value="Genomic_DNA"/>
</dbReference>
<evidence type="ECO:0000313" key="3">
    <source>
        <dbReference type="EMBL" id="KKM99376.1"/>
    </source>
</evidence>
<dbReference type="SMART" id="SM00028">
    <property type="entry name" value="TPR"/>
    <property type="match status" value="6"/>
</dbReference>
<dbReference type="Pfam" id="PF13432">
    <property type="entry name" value="TPR_16"/>
    <property type="match status" value="1"/>
</dbReference>
<keyword evidence="1" id="KW-0677">Repeat</keyword>
<dbReference type="GO" id="GO:0060271">
    <property type="term" value="P:cilium assembly"/>
    <property type="evidence" value="ECO:0007669"/>
    <property type="project" value="TreeGrafter"/>
</dbReference>
<accession>A0A0F9MJI1</accession>
<evidence type="ECO:0008006" key="4">
    <source>
        <dbReference type="Google" id="ProtNLM"/>
    </source>
</evidence>